<dbReference type="AlphaFoldDB" id="A0A5B6UU49"/>
<organism evidence="2 3">
    <name type="scientific">Gossypium australe</name>
    <dbReference type="NCBI Taxonomy" id="47621"/>
    <lineage>
        <taxon>Eukaryota</taxon>
        <taxon>Viridiplantae</taxon>
        <taxon>Streptophyta</taxon>
        <taxon>Embryophyta</taxon>
        <taxon>Tracheophyta</taxon>
        <taxon>Spermatophyta</taxon>
        <taxon>Magnoliopsida</taxon>
        <taxon>eudicotyledons</taxon>
        <taxon>Gunneridae</taxon>
        <taxon>Pentapetalae</taxon>
        <taxon>rosids</taxon>
        <taxon>malvids</taxon>
        <taxon>Malvales</taxon>
        <taxon>Malvaceae</taxon>
        <taxon>Malvoideae</taxon>
        <taxon>Gossypium</taxon>
    </lineage>
</organism>
<dbReference type="InterPro" id="IPR021109">
    <property type="entry name" value="Peptidase_aspartic_dom_sf"/>
</dbReference>
<protein>
    <submittedName>
        <fullName evidence="2">Integrase, catalytic core</fullName>
    </submittedName>
</protein>
<proteinExistence type="predicted"/>
<evidence type="ECO:0000313" key="2">
    <source>
        <dbReference type="EMBL" id="KAA3460477.1"/>
    </source>
</evidence>
<feature type="region of interest" description="Disordered" evidence="1">
    <location>
        <begin position="70"/>
        <end position="104"/>
    </location>
</feature>
<sequence>MLTKFITMSETRFQNTKIALKNQQALIQGIKNQLGQLAKLISERPQGSLPSNTEPNPREQLHAITACDKERLAESESEPKQEPVVSKGKVGVSHDKPKPVVTHYKPRVPYSNAIRKDHTDEQFGKFLKLLKKLHINLPFTEALSQMSNSVKFLRELLSNKRKLDDASHVELNVVCLAILQNRLPDKLKDPGSFTIPCLIGSLDVTHALADLGASINVMSYKMFKQLGLGKPKQTRMSIQLADKTIRSPKGIVKDVLVKIDNFICPVDFIILDMDEDNNSPLILGRPFLATAKTRIDVGTGELTLRVGDETITLQARDSARTSNNKGIGLPTTGLAHGCGRGRVDTTRRHIGVATTV</sequence>
<accession>A0A5B6UU49</accession>
<evidence type="ECO:0000313" key="3">
    <source>
        <dbReference type="Proteomes" id="UP000325315"/>
    </source>
</evidence>
<dbReference type="PANTHER" id="PTHR33067">
    <property type="entry name" value="RNA-DIRECTED DNA POLYMERASE-RELATED"/>
    <property type="match status" value="1"/>
</dbReference>
<dbReference type="SUPFAM" id="SSF50630">
    <property type="entry name" value="Acid proteases"/>
    <property type="match status" value="1"/>
</dbReference>
<reference evidence="3" key="1">
    <citation type="journal article" date="2019" name="Plant Biotechnol. J.">
        <title>Genome sequencing of the Australian wild diploid species Gossypium australe highlights disease resistance and delayed gland morphogenesis.</title>
        <authorList>
            <person name="Cai Y."/>
            <person name="Cai X."/>
            <person name="Wang Q."/>
            <person name="Wang P."/>
            <person name="Zhang Y."/>
            <person name="Cai C."/>
            <person name="Xu Y."/>
            <person name="Wang K."/>
            <person name="Zhou Z."/>
            <person name="Wang C."/>
            <person name="Geng S."/>
            <person name="Li B."/>
            <person name="Dong Q."/>
            <person name="Hou Y."/>
            <person name="Wang H."/>
            <person name="Ai P."/>
            <person name="Liu Z."/>
            <person name="Yi F."/>
            <person name="Sun M."/>
            <person name="An G."/>
            <person name="Cheng J."/>
            <person name="Zhang Y."/>
            <person name="Shi Q."/>
            <person name="Xie Y."/>
            <person name="Shi X."/>
            <person name="Chang Y."/>
            <person name="Huang F."/>
            <person name="Chen Y."/>
            <person name="Hong S."/>
            <person name="Mi L."/>
            <person name="Sun Q."/>
            <person name="Zhang L."/>
            <person name="Zhou B."/>
            <person name="Peng R."/>
            <person name="Zhang X."/>
            <person name="Liu F."/>
        </authorList>
    </citation>
    <scope>NUCLEOTIDE SEQUENCE [LARGE SCALE GENOMIC DNA]</scope>
    <source>
        <strain evidence="3">cv. PA1801</strain>
    </source>
</reference>
<gene>
    <name evidence="2" type="ORF">EPI10_027135</name>
</gene>
<dbReference type="Proteomes" id="UP000325315">
    <property type="component" value="Unassembled WGS sequence"/>
</dbReference>
<dbReference type="PANTHER" id="PTHR33067:SF35">
    <property type="entry name" value="ASPARTIC PEPTIDASE DDI1-TYPE DOMAIN-CONTAINING PROTEIN"/>
    <property type="match status" value="1"/>
</dbReference>
<evidence type="ECO:0000256" key="1">
    <source>
        <dbReference type="SAM" id="MobiDB-lite"/>
    </source>
</evidence>
<dbReference type="CDD" id="cd00303">
    <property type="entry name" value="retropepsin_like"/>
    <property type="match status" value="1"/>
</dbReference>
<feature type="compositionally biased region" description="Basic and acidic residues" evidence="1">
    <location>
        <begin position="70"/>
        <end position="81"/>
    </location>
</feature>
<name>A0A5B6UU49_9ROSI</name>
<dbReference type="Gene3D" id="2.40.70.10">
    <property type="entry name" value="Acid Proteases"/>
    <property type="match status" value="1"/>
</dbReference>
<dbReference type="OrthoDB" id="997500at2759"/>
<dbReference type="EMBL" id="SMMG02000009">
    <property type="protein sequence ID" value="KAA3460477.1"/>
    <property type="molecule type" value="Genomic_DNA"/>
</dbReference>
<dbReference type="Pfam" id="PF13650">
    <property type="entry name" value="Asp_protease_2"/>
    <property type="match status" value="1"/>
</dbReference>
<keyword evidence="3" id="KW-1185">Reference proteome</keyword>
<comment type="caution">
    <text evidence="2">The sequence shown here is derived from an EMBL/GenBank/DDBJ whole genome shotgun (WGS) entry which is preliminary data.</text>
</comment>